<keyword evidence="4 6" id="KW-1133">Transmembrane helix</keyword>
<feature type="transmembrane region" description="Helical" evidence="6">
    <location>
        <begin position="86"/>
        <end position="109"/>
    </location>
</feature>
<dbReference type="RefSeq" id="WP_377128541.1">
    <property type="nucleotide sequence ID" value="NZ_JBHRSD010000047.1"/>
</dbReference>
<feature type="transmembrane region" description="Helical" evidence="6">
    <location>
        <begin position="12"/>
        <end position="34"/>
    </location>
</feature>
<dbReference type="EMBL" id="JBHRSD010000047">
    <property type="protein sequence ID" value="MFC3034717.1"/>
    <property type="molecule type" value="Genomic_DNA"/>
</dbReference>
<keyword evidence="8" id="KW-0808">Transferase</keyword>
<feature type="domain" description="Sulfatase N-terminal" evidence="7">
    <location>
        <begin position="282"/>
        <end position="552"/>
    </location>
</feature>
<reference evidence="9" key="1">
    <citation type="journal article" date="2019" name="Int. J. Syst. Evol. Microbiol.">
        <title>The Global Catalogue of Microorganisms (GCM) 10K type strain sequencing project: providing services to taxonomists for standard genome sequencing and annotation.</title>
        <authorList>
            <consortium name="The Broad Institute Genomics Platform"/>
            <consortium name="The Broad Institute Genome Sequencing Center for Infectious Disease"/>
            <person name="Wu L."/>
            <person name="Ma J."/>
        </authorList>
    </citation>
    <scope>NUCLEOTIDE SEQUENCE [LARGE SCALE GENOMIC DNA]</scope>
    <source>
        <strain evidence="9">KCTC 42730</strain>
    </source>
</reference>
<dbReference type="InterPro" id="IPR000917">
    <property type="entry name" value="Sulfatase_N"/>
</dbReference>
<comment type="caution">
    <text evidence="8">The sequence shown here is derived from an EMBL/GenBank/DDBJ whole genome shotgun (WGS) entry which is preliminary data.</text>
</comment>
<feature type="transmembrane region" description="Helical" evidence="6">
    <location>
        <begin position="172"/>
        <end position="190"/>
    </location>
</feature>
<keyword evidence="9" id="KW-1185">Reference proteome</keyword>
<evidence type="ECO:0000256" key="5">
    <source>
        <dbReference type="ARBA" id="ARBA00023136"/>
    </source>
</evidence>
<evidence type="ECO:0000313" key="9">
    <source>
        <dbReference type="Proteomes" id="UP001595453"/>
    </source>
</evidence>
<dbReference type="EC" id="2.7.8.-" evidence="8"/>
<evidence type="ECO:0000256" key="6">
    <source>
        <dbReference type="SAM" id="Phobius"/>
    </source>
</evidence>
<dbReference type="Gene3D" id="3.30.1120.80">
    <property type="match status" value="1"/>
</dbReference>
<dbReference type="Proteomes" id="UP001595453">
    <property type="component" value="Unassembled WGS sequence"/>
</dbReference>
<feature type="transmembrane region" description="Helical" evidence="6">
    <location>
        <begin position="54"/>
        <end position="74"/>
    </location>
</feature>
<organism evidence="8 9">
    <name type="scientific">Pseudoalteromonas fenneropenaei</name>
    <dbReference type="NCBI Taxonomy" id="1737459"/>
    <lineage>
        <taxon>Bacteria</taxon>
        <taxon>Pseudomonadati</taxon>
        <taxon>Pseudomonadota</taxon>
        <taxon>Gammaproteobacteria</taxon>
        <taxon>Alteromonadales</taxon>
        <taxon>Pseudoalteromonadaceae</taxon>
        <taxon>Pseudoalteromonas</taxon>
    </lineage>
</organism>
<dbReference type="PANTHER" id="PTHR47371">
    <property type="entry name" value="LIPOTEICHOIC ACID SYNTHASE"/>
    <property type="match status" value="1"/>
</dbReference>
<evidence type="ECO:0000313" key="8">
    <source>
        <dbReference type="EMBL" id="MFC3034717.1"/>
    </source>
</evidence>
<comment type="subcellular location">
    <subcellularLocation>
        <location evidence="1">Cell membrane</location>
        <topology evidence="1">Multi-pass membrane protein</topology>
    </subcellularLocation>
</comment>
<sequence length="645" mass="71140">MKYQVIRLLRPFLATMLAALVGLSCMRIALLVWQSERVNSLQTGFGILAQGLRVDIATLSYLLLLPVLIHLLLPNQKRVRAIWQKLLCVYLSVILVLLACMELVTPTFIAEYDLRPNRLFVEYLLYPKEVFGMLWTGYKASIFVVVIGTIGTAWLAFRLVGQQVSAASEMGYLPRMVTLLVVVLALFIGARSTFGHRPLNPAMVAFSDDILLNELALNSSFSLAFAMKSIGAEKSAAKFYGDMPVAEMLAVVKAQTGREQSFIAGAIPTMNRQLPSYQGKPRNLVILLQESLGARFVGGLGGLPLTPNLDKLMQQGWAFEQLFATGTRSVRGIEAVTTGFLPTPSRAVVKLSKAQHGFFTIAELLQQAGYHTQFVYGGESHFDNMKSFFLGNGFSDIVDLPKFAKTSFVGSWGASDQDLYAEAHRQFEQLNKQDKPFFSLVFTSSNHTPYEFPAGEIEPYEQPLATRNNAIKYSDKALGEFFAKAQASDYWHNTVFLVIADHDARVDSTTPVPVKNFHIPGLILGEGITPQKDQRIASNLDMPATMLSLIGVENVSPMLGFDLTKPHTAAPRAMMQFSNNFGYLTAAGLTVLQPDKAPSAYIYRGVNAPLEATNATPLQVQIAKAHALLGNYLYSQGLYKLPERP</sequence>
<keyword evidence="2" id="KW-1003">Cell membrane</keyword>
<evidence type="ECO:0000256" key="1">
    <source>
        <dbReference type="ARBA" id="ARBA00004651"/>
    </source>
</evidence>
<evidence type="ECO:0000256" key="3">
    <source>
        <dbReference type="ARBA" id="ARBA00022692"/>
    </source>
</evidence>
<dbReference type="InterPro" id="IPR050448">
    <property type="entry name" value="OpgB/LTA_synthase_biosynth"/>
</dbReference>
<dbReference type="PIRSF" id="PIRSF005091">
    <property type="entry name" value="Mmb_sulf_HI1246"/>
    <property type="match status" value="1"/>
</dbReference>
<protein>
    <submittedName>
        <fullName evidence="8">LTA synthase family protein</fullName>
        <ecNumber evidence="8">2.7.8.-</ecNumber>
    </submittedName>
</protein>
<accession>A0ABV7CQB5</accession>
<feature type="transmembrane region" description="Helical" evidence="6">
    <location>
        <begin position="140"/>
        <end position="160"/>
    </location>
</feature>
<evidence type="ECO:0000256" key="4">
    <source>
        <dbReference type="ARBA" id="ARBA00022989"/>
    </source>
</evidence>
<name>A0ABV7CQB5_9GAMM</name>
<keyword evidence="3 6" id="KW-0812">Transmembrane</keyword>
<dbReference type="GO" id="GO:0016740">
    <property type="term" value="F:transferase activity"/>
    <property type="evidence" value="ECO:0007669"/>
    <property type="project" value="UniProtKB-KW"/>
</dbReference>
<dbReference type="Gene3D" id="3.40.720.10">
    <property type="entry name" value="Alkaline Phosphatase, subunit A"/>
    <property type="match status" value="1"/>
</dbReference>
<keyword evidence="5 6" id="KW-0472">Membrane</keyword>
<dbReference type="InterPro" id="IPR017850">
    <property type="entry name" value="Alkaline_phosphatase_core_sf"/>
</dbReference>
<proteinExistence type="predicted"/>
<evidence type="ECO:0000256" key="2">
    <source>
        <dbReference type="ARBA" id="ARBA00022475"/>
    </source>
</evidence>
<dbReference type="CDD" id="cd16015">
    <property type="entry name" value="LTA_synthase"/>
    <property type="match status" value="1"/>
</dbReference>
<evidence type="ECO:0000259" key="7">
    <source>
        <dbReference type="Pfam" id="PF00884"/>
    </source>
</evidence>
<dbReference type="InterPro" id="IPR012160">
    <property type="entry name" value="LtaS-like"/>
</dbReference>
<dbReference type="PROSITE" id="PS51257">
    <property type="entry name" value="PROKAR_LIPOPROTEIN"/>
    <property type="match status" value="1"/>
</dbReference>
<dbReference type="SUPFAM" id="SSF53649">
    <property type="entry name" value="Alkaline phosphatase-like"/>
    <property type="match status" value="1"/>
</dbReference>
<gene>
    <name evidence="8" type="ORF">ACFOEE_19615</name>
</gene>
<dbReference type="Pfam" id="PF00884">
    <property type="entry name" value="Sulfatase"/>
    <property type="match status" value="1"/>
</dbReference>
<dbReference type="PANTHER" id="PTHR47371:SF3">
    <property type="entry name" value="PHOSPHOGLYCEROL TRANSFERASE I"/>
    <property type="match status" value="1"/>
</dbReference>